<organism evidence="2 4">
    <name type="scientific">Puccinia graminis f. sp. tritici</name>
    <dbReference type="NCBI Taxonomy" id="56615"/>
    <lineage>
        <taxon>Eukaryota</taxon>
        <taxon>Fungi</taxon>
        <taxon>Dikarya</taxon>
        <taxon>Basidiomycota</taxon>
        <taxon>Pucciniomycotina</taxon>
        <taxon>Pucciniomycetes</taxon>
        <taxon>Pucciniales</taxon>
        <taxon>Pucciniaceae</taxon>
        <taxon>Puccinia</taxon>
    </lineage>
</organism>
<keyword evidence="4" id="KW-1185">Reference proteome</keyword>
<gene>
    <name evidence="2" type="ORF">PGT21_023252</name>
    <name evidence="3" type="ORF">PGTUg99_010047</name>
</gene>
<dbReference type="EMBL" id="VDEP01000009">
    <property type="protein sequence ID" value="KAA1137329.1"/>
    <property type="molecule type" value="Genomic_DNA"/>
</dbReference>
<dbReference type="Proteomes" id="UP000325313">
    <property type="component" value="Unassembled WGS sequence"/>
</dbReference>
<keyword evidence="1" id="KW-0732">Signal</keyword>
<protein>
    <submittedName>
        <fullName evidence="2">Uncharacterized protein</fullName>
    </submittedName>
</protein>
<accession>A0A5B0LVR0</accession>
<feature type="chain" id="PRO_5036137102" evidence="1">
    <location>
        <begin position="20"/>
        <end position="136"/>
    </location>
</feature>
<evidence type="ECO:0000256" key="1">
    <source>
        <dbReference type="SAM" id="SignalP"/>
    </source>
</evidence>
<evidence type="ECO:0000313" key="2">
    <source>
        <dbReference type="EMBL" id="KAA1067963.1"/>
    </source>
</evidence>
<sequence>MKSIFLALAISTLIARTWCLSRLVKHEGVEYYVFGRNFHEDDRANLSALIMQVNVTKGSDHDVLTFKNHTGEHIWIMDPFFKDHDLLPSSTVCVPWNKRARNIVAHTEPTVKLTQGLYLTILEKAREQLAESSKAS</sequence>
<evidence type="ECO:0000313" key="4">
    <source>
        <dbReference type="Proteomes" id="UP000324748"/>
    </source>
</evidence>
<feature type="signal peptide" evidence="1">
    <location>
        <begin position="1"/>
        <end position="19"/>
    </location>
</feature>
<evidence type="ECO:0000313" key="5">
    <source>
        <dbReference type="Proteomes" id="UP000325313"/>
    </source>
</evidence>
<comment type="caution">
    <text evidence="2">The sequence shown here is derived from an EMBL/GenBank/DDBJ whole genome shotgun (WGS) entry which is preliminary data.</text>
</comment>
<reference evidence="4 5" key="1">
    <citation type="submission" date="2019-05" db="EMBL/GenBank/DDBJ databases">
        <title>Emergence of the Ug99 lineage of the wheat stem rust pathogen through somatic hybridization.</title>
        <authorList>
            <person name="Li F."/>
            <person name="Upadhyaya N.M."/>
            <person name="Sperschneider J."/>
            <person name="Matny O."/>
            <person name="Nguyen-Phuc H."/>
            <person name="Mago R."/>
            <person name="Raley C."/>
            <person name="Miller M.E."/>
            <person name="Silverstein K.A.T."/>
            <person name="Henningsen E."/>
            <person name="Hirsch C.D."/>
            <person name="Visser B."/>
            <person name="Pretorius Z.A."/>
            <person name="Steffenson B.J."/>
            <person name="Schwessinger B."/>
            <person name="Dodds P.N."/>
            <person name="Figueroa M."/>
        </authorList>
    </citation>
    <scope>NUCLEOTIDE SEQUENCE [LARGE SCALE GENOMIC DNA]</scope>
    <source>
        <strain evidence="2">21-0</strain>
        <strain evidence="3 5">Ug99</strain>
    </source>
</reference>
<dbReference type="AlphaFoldDB" id="A0A5B0LVR0"/>
<name>A0A5B0LVR0_PUCGR</name>
<dbReference type="Proteomes" id="UP000324748">
    <property type="component" value="Unassembled WGS sequence"/>
</dbReference>
<dbReference type="EMBL" id="VSWC01000184">
    <property type="protein sequence ID" value="KAA1067963.1"/>
    <property type="molecule type" value="Genomic_DNA"/>
</dbReference>
<proteinExistence type="predicted"/>
<evidence type="ECO:0000313" key="3">
    <source>
        <dbReference type="EMBL" id="KAA1137329.1"/>
    </source>
</evidence>